<comment type="caution">
    <text evidence="2">The sequence shown here is derived from an EMBL/GenBank/DDBJ whole genome shotgun (WGS) entry which is preliminary data.</text>
</comment>
<organism evidence="2 3">
    <name type="scientific">Puccinia striiformis</name>
    <dbReference type="NCBI Taxonomy" id="27350"/>
    <lineage>
        <taxon>Eukaryota</taxon>
        <taxon>Fungi</taxon>
        <taxon>Dikarya</taxon>
        <taxon>Basidiomycota</taxon>
        <taxon>Pucciniomycotina</taxon>
        <taxon>Pucciniomycetes</taxon>
        <taxon>Pucciniales</taxon>
        <taxon>Pucciniaceae</taxon>
        <taxon>Puccinia</taxon>
    </lineage>
</organism>
<name>A0A2S4WDL8_9BASI</name>
<dbReference type="AlphaFoldDB" id="A0A2S4WDL8"/>
<proteinExistence type="predicted"/>
<feature type="compositionally biased region" description="Polar residues" evidence="1">
    <location>
        <begin position="60"/>
        <end position="77"/>
    </location>
</feature>
<dbReference type="VEuPathDB" id="FungiDB:PSTT_11096"/>
<protein>
    <submittedName>
        <fullName evidence="2">Uncharacterized protein</fullName>
    </submittedName>
</protein>
<evidence type="ECO:0000313" key="3">
    <source>
        <dbReference type="Proteomes" id="UP000238274"/>
    </source>
</evidence>
<evidence type="ECO:0000313" key="2">
    <source>
        <dbReference type="EMBL" id="POW19851.1"/>
    </source>
</evidence>
<keyword evidence="3" id="KW-1185">Reference proteome</keyword>
<gene>
    <name evidence="2" type="ORF">PSHT_04231</name>
</gene>
<dbReference type="EMBL" id="PKSM01000042">
    <property type="protein sequence ID" value="POW19851.1"/>
    <property type="molecule type" value="Genomic_DNA"/>
</dbReference>
<feature type="region of interest" description="Disordered" evidence="1">
    <location>
        <begin position="48"/>
        <end position="98"/>
    </location>
</feature>
<feature type="non-terminal residue" evidence="2">
    <location>
        <position position="1"/>
    </location>
</feature>
<reference evidence="3" key="2">
    <citation type="journal article" date="2018" name="BMC Genomics">
        <title>Genomic insights into host adaptation between the wheat stripe rust pathogen (Puccinia striiformis f. sp. tritici) and the barley stripe rust pathogen (Puccinia striiformis f. sp. hordei).</title>
        <authorList>
            <person name="Xia C."/>
            <person name="Wang M."/>
            <person name="Yin C."/>
            <person name="Cornejo O.E."/>
            <person name="Hulbert S.H."/>
            <person name="Chen X."/>
        </authorList>
    </citation>
    <scope>NUCLEOTIDE SEQUENCE [LARGE SCALE GENOMIC DNA]</scope>
    <source>
        <strain evidence="3">93TX-2</strain>
    </source>
</reference>
<reference evidence="3" key="3">
    <citation type="journal article" date="2018" name="Mol. Plant Microbe Interact.">
        <title>Genome sequence resources for the wheat stripe rust pathogen (Puccinia striiformis f. sp. tritici) and the barley stripe rust pathogen (Puccinia striiformis f. sp. hordei).</title>
        <authorList>
            <person name="Xia C."/>
            <person name="Wang M."/>
            <person name="Yin C."/>
            <person name="Cornejo O.E."/>
            <person name="Hulbert S.H."/>
            <person name="Chen X."/>
        </authorList>
    </citation>
    <scope>NUCLEOTIDE SEQUENCE [LARGE SCALE GENOMIC DNA]</scope>
    <source>
        <strain evidence="3">93TX-2</strain>
    </source>
</reference>
<dbReference type="VEuPathDB" id="FungiDB:PSHT_04231"/>
<sequence>EWQLGDLKTTENMNLDKEMEKIKTHLKSFDTLTQREKLDKIYEILDNNPHSLGKRENSAEEPTQQNKKLKIQPTSTPFIPKWRAHAQAQAKDWEKNLQ</sequence>
<dbReference type="Proteomes" id="UP000238274">
    <property type="component" value="Unassembled WGS sequence"/>
</dbReference>
<evidence type="ECO:0000256" key="1">
    <source>
        <dbReference type="SAM" id="MobiDB-lite"/>
    </source>
</evidence>
<accession>A0A2S4WDL8</accession>
<reference evidence="2 3" key="1">
    <citation type="submission" date="2017-12" db="EMBL/GenBank/DDBJ databases">
        <title>Gene loss provides genomic basis for host adaptation in cereal stripe rust fungi.</title>
        <authorList>
            <person name="Xia C."/>
        </authorList>
    </citation>
    <scope>NUCLEOTIDE SEQUENCE [LARGE SCALE GENOMIC DNA]</scope>
    <source>
        <strain evidence="2 3">93TX-2</strain>
    </source>
</reference>